<sequence length="448" mass="51254">MSLRAKSHTDLQTAGKSSLDDSLYKSFSMSSSNVHRGSRFGNGLVEEVKGLPRPSRRPVRVVRPVSAINSSGSFLQINHLQGELVRKRKECEDLRKENKYLANEIHMERITMRTENELTMRNLRNLNQELQAQVKEAGVVLHLETKAGFYCFLTKSPQSTPTSLFSLCDPHQLKQKLYQSQQRATLCSRAASEAEESRGDAEKSRALAEARALGCQRDKDVAEADRSRLSEELQQLKKEHTDLQLLLAQTEKNYFETKLKLDRLSGEKLALLQENKSLEGDKDDLRHKLRQITEENVKIKEREINSRHRAMASEDASKKANQAQQEAEAERRLAEKERQERTAECLSWREKYQELAEKFRAQEDLKALRQSKAEGDPVYISTPESSPEEPERSSSRTMLRVSAPHTGRDPGPSHFDELPPFGGDRPDSAPQRRSRKVVEYFWIPTDQE</sequence>
<proteinExistence type="predicted"/>
<name>A0ACB7FDI2_NIBAL</name>
<evidence type="ECO:0000313" key="1">
    <source>
        <dbReference type="EMBL" id="KAG8012356.1"/>
    </source>
</evidence>
<organism evidence="1 2">
    <name type="scientific">Nibea albiflora</name>
    <name type="common">Yellow drum</name>
    <name type="synonym">Corvina albiflora</name>
    <dbReference type="NCBI Taxonomy" id="240163"/>
    <lineage>
        <taxon>Eukaryota</taxon>
        <taxon>Metazoa</taxon>
        <taxon>Chordata</taxon>
        <taxon>Craniata</taxon>
        <taxon>Vertebrata</taxon>
        <taxon>Euteleostomi</taxon>
        <taxon>Actinopterygii</taxon>
        <taxon>Neopterygii</taxon>
        <taxon>Teleostei</taxon>
        <taxon>Neoteleostei</taxon>
        <taxon>Acanthomorphata</taxon>
        <taxon>Eupercaria</taxon>
        <taxon>Sciaenidae</taxon>
        <taxon>Nibea</taxon>
    </lineage>
</organism>
<keyword evidence="2" id="KW-1185">Reference proteome</keyword>
<gene>
    <name evidence="1" type="ORF">GBF38_020085</name>
</gene>
<dbReference type="Proteomes" id="UP000805704">
    <property type="component" value="Chromosome 12"/>
</dbReference>
<reference evidence="1" key="1">
    <citation type="submission" date="2020-04" db="EMBL/GenBank/DDBJ databases">
        <title>A chromosome-scale assembly and high-density genetic map of the yellow drum (Nibea albiflora) genome.</title>
        <authorList>
            <person name="Xu D."/>
            <person name="Zhang W."/>
            <person name="Chen R."/>
            <person name="Tan P."/>
            <person name="Wang L."/>
            <person name="Song H."/>
            <person name="Tian L."/>
            <person name="Zhu Q."/>
            <person name="Wang B."/>
        </authorList>
    </citation>
    <scope>NUCLEOTIDE SEQUENCE</scope>
    <source>
        <strain evidence="1">ZJHYS-2018</strain>
    </source>
</reference>
<comment type="caution">
    <text evidence="1">The sequence shown here is derived from an EMBL/GenBank/DDBJ whole genome shotgun (WGS) entry which is preliminary data.</text>
</comment>
<evidence type="ECO:0000313" key="2">
    <source>
        <dbReference type="Proteomes" id="UP000805704"/>
    </source>
</evidence>
<accession>A0ACB7FDI2</accession>
<dbReference type="EMBL" id="CM024800">
    <property type="protein sequence ID" value="KAG8012356.1"/>
    <property type="molecule type" value="Genomic_DNA"/>
</dbReference>
<protein>
    <submittedName>
        <fullName evidence="1">Uncharacterized protein</fullName>
    </submittedName>
</protein>